<dbReference type="GO" id="GO:0000034">
    <property type="term" value="F:adenine deaminase activity"/>
    <property type="evidence" value="ECO:0007669"/>
    <property type="project" value="UniProtKB-UniRule"/>
</dbReference>
<feature type="domain" description="Adenine deaminase C-terminal" evidence="8">
    <location>
        <begin position="379"/>
        <end position="536"/>
    </location>
</feature>
<evidence type="ECO:0000256" key="3">
    <source>
        <dbReference type="ARBA" id="ARBA00022801"/>
    </source>
</evidence>
<dbReference type="InterPro" id="IPR026912">
    <property type="entry name" value="Adenine_deam_C"/>
</dbReference>
<sequence length="539" mass="59371">MDLVLKNVRIPDFNNLKFEKVNIGIKGNVIAKISSDTISGKETIDCKNGILSPGLIDCHCHIESSYLIPSLFGNIVAGYGTLYVVADCHEISNVAGKKGLEFFIENSKLSACHIFYAVPSCVPATDFATSGGRLDTNDILDLLENDRVVSLGELMNIPAVLNRDENVLKIIEKAKGLNKRVNGHAPKLRGDSLKSYFSIGIDDDHENEEYDEIAEKISAGAHIFLREGSAEHSHPNAYKAIEDFPEKIMFCTDDKTLNDILESGHINYHLKKAVKNGINPVLALKTASYNGLMYYGLDKYAEVKEGNIANLVLFNGEMEFKPELTIINGKPLQETFEIGKIPDYLLNSFKISKITDAPKIDEKVKHICIKANDKSLITDKVSVDKNAPEFDLENDLLKLVVFERYGHGYQSAARITGFGLKKGAIASSLAHDCHNIIAIGTSDYAIQKVVNAIIENKGGLALFDENTVYTVPLNVGGIVSAQNPYDLAKKLSTIKEKAKLICQDLTDPISTLTFMALEVIPHLKLTDRGLFDVDKFGYV</sequence>
<evidence type="ECO:0000256" key="6">
    <source>
        <dbReference type="HAMAP-Rule" id="MF_01518"/>
    </source>
</evidence>
<keyword evidence="4 6" id="KW-0464">Manganese</keyword>
<keyword evidence="3 6" id="KW-0378">Hydrolase</keyword>
<protein>
    <recommendedName>
        <fullName evidence="2 6">Adenine deaminase</fullName>
        <shortName evidence="6">Adenase</shortName>
        <shortName evidence="6">Adenine aminase</shortName>
        <ecNumber evidence="2 6">3.5.4.2</ecNumber>
    </recommendedName>
</protein>
<dbReference type="Pfam" id="PF01979">
    <property type="entry name" value="Amidohydro_1"/>
    <property type="match status" value="1"/>
</dbReference>
<proteinExistence type="inferred from homology"/>
<keyword evidence="10" id="KW-1185">Reference proteome</keyword>
<feature type="domain" description="Amidohydrolase-related" evidence="7">
    <location>
        <begin position="50"/>
        <end position="331"/>
    </location>
</feature>
<accession>A0A5A8F533</accession>
<comment type="similarity">
    <text evidence="1 6">Belongs to the metallo-dependent hydrolases superfamily. Adenine deaminase family.</text>
</comment>
<dbReference type="Gene3D" id="2.30.40.10">
    <property type="entry name" value="Urease, subunit C, domain 1"/>
    <property type="match status" value="1"/>
</dbReference>
<dbReference type="Gene3D" id="3.20.20.140">
    <property type="entry name" value="Metal-dependent hydrolases"/>
    <property type="match status" value="1"/>
</dbReference>
<evidence type="ECO:0000256" key="4">
    <source>
        <dbReference type="ARBA" id="ARBA00023211"/>
    </source>
</evidence>
<evidence type="ECO:0000256" key="1">
    <source>
        <dbReference type="ARBA" id="ARBA00006773"/>
    </source>
</evidence>
<evidence type="ECO:0000313" key="9">
    <source>
        <dbReference type="EMBL" id="KAA0259097.1"/>
    </source>
</evidence>
<dbReference type="InterPro" id="IPR006680">
    <property type="entry name" value="Amidohydro-rel"/>
</dbReference>
<dbReference type="HAMAP" id="MF_01518">
    <property type="entry name" value="Adenine_deamin"/>
    <property type="match status" value="1"/>
</dbReference>
<dbReference type="SUPFAM" id="SSF51338">
    <property type="entry name" value="Composite domain of metallo-dependent hydrolases"/>
    <property type="match status" value="1"/>
</dbReference>
<comment type="caution">
    <text evidence="9">The sequence shown here is derived from an EMBL/GenBank/DDBJ whole genome shotgun (WGS) entry which is preliminary data.</text>
</comment>
<dbReference type="GO" id="GO:0006146">
    <property type="term" value="P:adenine catabolic process"/>
    <property type="evidence" value="ECO:0007669"/>
    <property type="project" value="InterPro"/>
</dbReference>
<evidence type="ECO:0000256" key="2">
    <source>
        <dbReference type="ARBA" id="ARBA00012782"/>
    </source>
</evidence>
<comment type="catalytic activity">
    <reaction evidence="5 6">
        <text>adenine + H2O + H(+) = hypoxanthine + NH4(+)</text>
        <dbReference type="Rhea" id="RHEA:23688"/>
        <dbReference type="ChEBI" id="CHEBI:15377"/>
        <dbReference type="ChEBI" id="CHEBI:15378"/>
        <dbReference type="ChEBI" id="CHEBI:16708"/>
        <dbReference type="ChEBI" id="CHEBI:17368"/>
        <dbReference type="ChEBI" id="CHEBI:28938"/>
        <dbReference type="EC" id="3.5.4.2"/>
    </reaction>
</comment>
<dbReference type="InterPro" id="IPR006679">
    <property type="entry name" value="Adenine_deam"/>
</dbReference>
<dbReference type="SUPFAM" id="SSF51556">
    <property type="entry name" value="Metallo-dependent hydrolases"/>
    <property type="match status" value="1"/>
</dbReference>
<comment type="cofactor">
    <cofactor evidence="6">
        <name>Mn(2+)</name>
        <dbReference type="ChEBI" id="CHEBI:29035"/>
    </cofactor>
</comment>
<dbReference type="OrthoDB" id="9775607at2"/>
<dbReference type="PANTHER" id="PTHR11113:SF2">
    <property type="entry name" value="ADENINE DEAMINASE"/>
    <property type="match status" value="1"/>
</dbReference>
<dbReference type="RefSeq" id="WP_149265854.1">
    <property type="nucleotide sequence ID" value="NZ_VFJB01000003.1"/>
</dbReference>
<evidence type="ECO:0000259" key="8">
    <source>
        <dbReference type="Pfam" id="PF13382"/>
    </source>
</evidence>
<dbReference type="EMBL" id="VFJB01000003">
    <property type="protein sequence ID" value="KAA0259097.1"/>
    <property type="molecule type" value="Genomic_DNA"/>
</dbReference>
<evidence type="ECO:0000313" key="10">
    <source>
        <dbReference type="Proteomes" id="UP000322876"/>
    </source>
</evidence>
<dbReference type="NCBIfam" id="TIGR01178">
    <property type="entry name" value="ade"/>
    <property type="match status" value="1"/>
</dbReference>
<dbReference type="InterPro" id="IPR032466">
    <property type="entry name" value="Metal_Hydrolase"/>
</dbReference>
<reference evidence="9 10" key="1">
    <citation type="submission" date="2019-06" db="EMBL/GenBank/DDBJ databases">
        <title>Genomic insights into carbon and energy metabolism of Deferribacter autotrophicus revealed new metabolic traits in the phylum Deferribacteres.</title>
        <authorList>
            <person name="Slobodkin A.I."/>
            <person name="Slobodkina G.B."/>
            <person name="Allioux M."/>
            <person name="Alain K."/>
            <person name="Jebbar M."/>
            <person name="Shadrin V."/>
            <person name="Kublanov I.V."/>
            <person name="Toshchakov S.V."/>
            <person name="Bonch-Osmolovskaya E.A."/>
        </authorList>
    </citation>
    <scope>NUCLEOTIDE SEQUENCE [LARGE SCALE GENOMIC DNA]</scope>
    <source>
        <strain evidence="9 10">SL50</strain>
    </source>
</reference>
<dbReference type="PANTHER" id="PTHR11113">
    <property type="entry name" value="N-ACETYLGLUCOSAMINE-6-PHOSPHATE DEACETYLASE"/>
    <property type="match status" value="1"/>
</dbReference>
<organism evidence="9 10">
    <name type="scientific">Deferribacter autotrophicus</name>
    <dbReference type="NCBI Taxonomy" id="500465"/>
    <lineage>
        <taxon>Bacteria</taxon>
        <taxon>Pseudomonadati</taxon>
        <taxon>Deferribacterota</taxon>
        <taxon>Deferribacteres</taxon>
        <taxon>Deferribacterales</taxon>
        <taxon>Deferribacteraceae</taxon>
        <taxon>Deferribacter</taxon>
    </lineage>
</organism>
<dbReference type="Pfam" id="PF13382">
    <property type="entry name" value="Adenine_deam_C"/>
    <property type="match status" value="1"/>
</dbReference>
<name>A0A5A8F533_9BACT</name>
<dbReference type="InterPro" id="IPR011059">
    <property type="entry name" value="Metal-dep_hydrolase_composite"/>
</dbReference>
<gene>
    <name evidence="6 9" type="primary">ade</name>
    <name evidence="9" type="ORF">FHQ18_03875</name>
</gene>
<evidence type="ECO:0000256" key="5">
    <source>
        <dbReference type="ARBA" id="ARBA00047720"/>
    </source>
</evidence>
<evidence type="ECO:0000259" key="7">
    <source>
        <dbReference type="Pfam" id="PF01979"/>
    </source>
</evidence>
<dbReference type="AlphaFoldDB" id="A0A5A8F533"/>
<dbReference type="Proteomes" id="UP000322876">
    <property type="component" value="Unassembled WGS sequence"/>
</dbReference>
<dbReference type="EC" id="3.5.4.2" evidence="2 6"/>